<evidence type="ECO:0000256" key="1">
    <source>
        <dbReference type="ARBA" id="ARBA00022614"/>
    </source>
</evidence>
<keyword evidence="2" id="KW-0677">Repeat</keyword>
<proteinExistence type="predicted"/>
<name>A0ABV0PXR6_9TELE</name>
<reference evidence="3 4" key="1">
    <citation type="submission" date="2021-06" db="EMBL/GenBank/DDBJ databases">
        <authorList>
            <person name="Palmer J.M."/>
        </authorList>
    </citation>
    <scope>NUCLEOTIDE SEQUENCE [LARGE SCALE GENOMIC DNA]</scope>
    <source>
        <strain evidence="3 4">GA_2019</strain>
        <tissue evidence="3">Muscle</tissue>
    </source>
</reference>
<evidence type="ECO:0008006" key="5">
    <source>
        <dbReference type="Google" id="ProtNLM"/>
    </source>
</evidence>
<dbReference type="Proteomes" id="UP001476798">
    <property type="component" value="Unassembled WGS sequence"/>
</dbReference>
<dbReference type="InterPro" id="IPR001611">
    <property type="entry name" value="Leu-rich_rpt"/>
</dbReference>
<dbReference type="SUPFAM" id="SSF52058">
    <property type="entry name" value="L domain-like"/>
    <property type="match status" value="1"/>
</dbReference>
<keyword evidence="1" id="KW-0433">Leucine-rich repeat</keyword>
<evidence type="ECO:0000256" key="2">
    <source>
        <dbReference type="ARBA" id="ARBA00022737"/>
    </source>
</evidence>
<evidence type="ECO:0000313" key="4">
    <source>
        <dbReference type="Proteomes" id="UP001476798"/>
    </source>
</evidence>
<evidence type="ECO:0000313" key="3">
    <source>
        <dbReference type="EMBL" id="MEQ2188312.1"/>
    </source>
</evidence>
<dbReference type="PANTHER" id="PTHR48051">
    <property type="match status" value="1"/>
</dbReference>
<dbReference type="EMBL" id="JAHRIO010090889">
    <property type="protein sequence ID" value="MEQ2188312.1"/>
    <property type="molecule type" value="Genomic_DNA"/>
</dbReference>
<keyword evidence="4" id="KW-1185">Reference proteome</keyword>
<dbReference type="Gene3D" id="3.80.10.10">
    <property type="entry name" value="Ribonuclease Inhibitor"/>
    <property type="match status" value="1"/>
</dbReference>
<comment type="caution">
    <text evidence="3">The sequence shown here is derived from an EMBL/GenBank/DDBJ whole genome shotgun (WGS) entry which is preliminary data.</text>
</comment>
<sequence length="151" mass="17378">MGQLEALRDLNIRRNHLVRLPPELAELPLVRLDFSCNKVTSIPVCYRGLAQLQAIVLDNNPLQSPPAQICIKGKVHIFKFLNLEASKTTPELPEYDRRPLTSWLQRSCRSCRLETTDEQDQEDLCFPTGHFMAYIERRITREVRAPLSCCS</sequence>
<dbReference type="PANTHER" id="PTHR48051:SF44">
    <property type="entry name" value="LEUCINE RICH REPEATS AND CALPONIN HOMOLOGY DOMAIN CONTAINING 3"/>
    <property type="match status" value="1"/>
</dbReference>
<organism evidence="3 4">
    <name type="scientific">Goodea atripinnis</name>
    <dbReference type="NCBI Taxonomy" id="208336"/>
    <lineage>
        <taxon>Eukaryota</taxon>
        <taxon>Metazoa</taxon>
        <taxon>Chordata</taxon>
        <taxon>Craniata</taxon>
        <taxon>Vertebrata</taxon>
        <taxon>Euteleostomi</taxon>
        <taxon>Actinopterygii</taxon>
        <taxon>Neopterygii</taxon>
        <taxon>Teleostei</taxon>
        <taxon>Neoteleostei</taxon>
        <taxon>Acanthomorphata</taxon>
        <taxon>Ovalentaria</taxon>
        <taxon>Atherinomorphae</taxon>
        <taxon>Cyprinodontiformes</taxon>
        <taxon>Goodeidae</taxon>
        <taxon>Goodea</taxon>
    </lineage>
</organism>
<gene>
    <name evidence="3" type="ORF">GOODEAATRI_013665</name>
</gene>
<dbReference type="InterPro" id="IPR032675">
    <property type="entry name" value="LRR_dom_sf"/>
</dbReference>
<dbReference type="InterPro" id="IPR050216">
    <property type="entry name" value="LRR_domain-containing"/>
</dbReference>
<accession>A0ABV0PXR6</accession>
<protein>
    <recommendedName>
        <fullName evidence="5">Leucine-rich repeat-containing protein 28</fullName>
    </recommendedName>
</protein>
<dbReference type="Pfam" id="PF13855">
    <property type="entry name" value="LRR_8"/>
    <property type="match status" value="1"/>
</dbReference>